<dbReference type="GO" id="GO:0005634">
    <property type="term" value="C:nucleus"/>
    <property type="evidence" value="ECO:0007669"/>
    <property type="project" value="UniProtKB-ARBA"/>
</dbReference>
<keyword evidence="3" id="KW-0540">Nuclease</keyword>
<sequence length="224" mass="25525">MDLCSPISTPSLAGARYFMILVDQFSGYISIKFLKKKSEAFTNFRNFKVYAEKKLNCKILNITSNGGGKFKNSSIKNFTREQGINHVISPPHMPQHNGIAERANRGSRNCHDVMQHGKERQQDIIQAMAQVVSTIKNLRQFWCKRWVRITDSARTEKFEAVSWEGIMLGYANQALAYQILRMADKSVVISRHIKFDESLFPSVTGALLSEEGLALSEQTYLWRA</sequence>
<evidence type="ECO:0000256" key="9">
    <source>
        <dbReference type="ARBA" id="ARBA00022908"/>
    </source>
</evidence>
<evidence type="ECO:0000256" key="12">
    <source>
        <dbReference type="ARBA" id="ARBA00023172"/>
    </source>
</evidence>
<keyword evidence="1" id="KW-0815">Transposition</keyword>
<dbReference type="GO" id="GO:0003887">
    <property type="term" value="F:DNA-directed DNA polymerase activity"/>
    <property type="evidence" value="ECO:0007669"/>
    <property type="project" value="UniProtKB-KW"/>
</dbReference>
<evidence type="ECO:0000313" key="17">
    <source>
        <dbReference type="Proteomes" id="UP000765509"/>
    </source>
</evidence>
<dbReference type="AlphaFoldDB" id="A0A9Q3HRR9"/>
<evidence type="ECO:0000256" key="14">
    <source>
        <dbReference type="ARBA" id="ARBA00049244"/>
    </source>
</evidence>
<keyword evidence="12" id="KW-0233">DNA recombination</keyword>
<keyword evidence="9" id="KW-0229">DNA integration</keyword>
<keyword evidence="6" id="KW-0378">Hydrolase</keyword>
<comment type="caution">
    <text evidence="16">The sequence shown here is derived from an EMBL/GenBank/DDBJ whole genome shotgun (WGS) entry which is preliminary data.</text>
</comment>
<dbReference type="Gene3D" id="3.30.420.10">
    <property type="entry name" value="Ribonuclease H-like superfamily/Ribonuclease H"/>
    <property type="match status" value="1"/>
</dbReference>
<keyword evidence="8" id="KW-0694">RNA-binding</keyword>
<evidence type="ECO:0000259" key="15">
    <source>
        <dbReference type="PROSITE" id="PS50994"/>
    </source>
</evidence>
<keyword evidence="11" id="KW-0808">Transferase</keyword>
<evidence type="ECO:0000256" key="2">
    <source>
        <dbReference type="ARBA" id="ARBA00022695"/>
    </source>
</evidence>
<name>A0A9Q3HRR9_9BASI</name>
<reference evidence="16" key="1">
    <citation type="submission" date="2021-03" db="EMBL/GenBank/DDBJ databases">
        <title>Draft genome sequence of rust myrtle Austropuccinia psidii MF-1, a brazilian biotype.</title>
        <authorList>
            <person name="Quecine M.C."/>
            <person name="Pachon D.M.R."/>
            <person name="Bonatelli M.L."/>
            <person name="Correr F.H."/>
            <person name="Franceschini L.M."/>
            <person name="Leite T.F."/>
            <person name="Margarido G.R.A."/>
            <person name="Almeida C.A."/>
            <person name="Ferrarezi J.A."/>
            <person name="Labate C.A."/>
        </authorList>
    </citation>
    <scope>NUCLEOTIDE SEQUENCE</scope>
    <source>
        <strain evidence="16">MF-1</strain>
    </source>
</reference>
<dbReference type="InterPro" id="IPR036397">
    <property type="entry name" value="RNaseH_sf"/>
</dbReference>
<evidence type="ECO:0000256" key="13">
    <source>
        <dbReference type="ARBA" id="ARBA00048173"/>
    </source>
</evidence>
<dbReference type="GO" id="GO:0015074">
    <property type="term" value="P:DNA integration"/>
    <property type="evidence" value="ECO:0007669"/>
    <property type="project" value="UniProtKB-KW"/>
</dbReference>
<gene>
    <name evidence="16" type="ORF">O181_051390</name>
</gene>
<dbReference type="GO" id="GO:0046872">
    <property type="term" value="F:metal ion binding"/>
    <property type="evidence" value="ECO:0007669"/>
    <property type="project" value="UniProtKB-KW"/>
</dbReference>
<dbReference type="PANTHER" id="PTHR42648:SF11">
    <property type="entry name" value="TRANSPOSON TY4-P GAG-POL POLYPROTEIN"/>
    <property type="match status" value="1"/>
</dbReference>
<comment type="catalytic activity">
    <reaction evidence="14">
        <text>DNA(n) + a 2'-deoxyribonucleoside 5'-triphosphate = DNA(n+1) + diphosphate</text>
        <dbReference type="Rhea" id="RHEA:22508"/>
        <dbReference type="Rhea" id="RHEA-COMP:17339"/>
        <dbReference type="Rhea" id="RHEA-COMP:17340"/>
        <dbReference type="ChEBI" id="CHEBI:33019"/>
        <dbReference type="ChEBI" id="CHEBI:61560"/>
        <dbReference type="ChEBI" id="CHEBI:173112"/>
        <dbReference type="EC" id="2.7.7.7"/>
    </reaction>
</comment>
<keyword evidence="7" id="KW-0460">Magnesium</keyword>
<evidence type="ECO:0000256" key="1">
    <source>
        <dbReference type="ARBA" id="ARBA00022578"/>
    </source>
</evidence>
<protein>
    <recommendedName>
        <fullName evidence="15">Integrase catalytic domain-containing protein</fullName>
    </recommendedName>
</protein>
<comment type="catalytic activity">
    <reaction evidence="13">
        <text>DNA(n) + a 2'-deoxyribonucleoside 5'-triphosphate = DNA(n+1) + diphosphate</text>
        <dbReference type="Rhea" id="RHEA:22508"/>
        <dbReference type="Rhea" id="RHEA-COMP:17339"/>
        <dbReference type="Rhea" id="RHEA-COMP:17340"/>
        <dbReference type="ChEBI" id="CHEBI:33019"/>
        <dbReference type="ChEBI" id="CHEBI:61560"/>
        <dbReference type="ChEBI" id="CHEBI:173112"/>
        <dbReference type="EC" id="2.7.7.49"/>
    </reaction>
</comment>
<keyword evidence="11" id="KW-0239">DNA-directed DNA polymerase</keyword>
<dbReference type="InterPro" id="IPR001584">
    <property type="entry name" value="Integrase_cat-core"/>
</dbReference>
<dbReference type="Proteomes" id="UP000765509">
    <property type="component" value="Unassembled WGS sequence"/>
</dbReference>
<proteinExistence type="predicted"/>
<evidence type="ECO:0000256" key="4">
    <source>
        <dbReference type="ARBA" id="ARBA00022723"/>
    </source>
</evidence>
<feature type="domain" description="Integrase catalytic" evidence="15">
    <location>
        <begin position="1"/>
        <end position="162"/>
    </location>
</feature>
<dbReference type="SUPFAM" id="SSF53098">
    <property type="entry name" value="Ribonuclease H-like"/>
    <property type="match status" value="1"/>
</dbReference>
<evidence type="ECO:0000256" key="8">
    <source>
        <dbReference type="ARBA" id="ARBA00022884"/>
    </source>
</evidence>
<dbReference type="InterPro" id="IPR012337">
    <property type="entry name" value="RNaseH-like_sf"/>
</dbReference>
<keyword evidence="5" id="KW-0255">Endonuclease</keyword>
<dbReference type="Pfam" id="PF25597">
    <property type="entry name" value="SH3_retrovirus"/>
    <property type="match status" value="1"/>
</dbReference>
<keyword evidence="10" id="KW-0695">RNA-directed DNA polymerase</keyword>
<evidence type="ECO:0000256" key="5">
    <source>
        <dbReference type="ARBA" id="ARBA00022759"/>
    </source>
</evidence>
<dbReference type="GO" id="GO:0016787">
    <property type="term" value="F:hydrolase activity"/>
    <property type="evidence" value="ECO:0007669"/>
    <property type="project" value="UniProtKB-KW"/>
</dbReference>
<keyword evidence="17" id="KW-1185">Reference proteome</keyword>
<dbReference type="GO" id="GO:0003964">
    <property type="term" value="F:RNA-directed DNA polymerase activity"/>
    <property type="evidence" value="ECO:0007669"/>
    <property type="project" value="UniProtKB-KW"/>
</dbReference>
<evidence type="ECO:0000256" key="11">
    <source>
        <dbReference type="ARBA" id="ARBA00022932"/>
    </source>
</evidence>
<evidence type="ECO:0000256" key="7">
    <source>
        <dbReference type="ARBA" id="ARBA00022842"/>
    </source>
</evidence>
<dbReference type="PANTHER" id="PTHR42648">
    <property type="entry name" value="TRANSPOSASE, PUTATIVE-RELATED"/>
    <property type="match status" value="1"/>
</dbReference>
<accession>A0A9Q3HRR9</accession>
<keyword evidence="4" id="KW-0479">Metal-binding</keyword>
<evidence type="ECO:0000256" key="3">
    <source>
        <dbReference type="ARBA" id="ARBA00022722"/>
    </source>
</evidence>
<dbReference type="OrthoDB" id="4095857at2759"/>
<organism evidence="16 17">
    <name type="scientific">Austropuccinia psidii MF-1</name>
    <dbReference type="NCBI Taxonomy" id="1389203"/>
    <lineage>
        <taxon>Eukaryota</taxon>
        <taxon>Fungi</taxon>
        <taxon>Dikarya</taxon>
        <taxon>Basidiomycota</taxon>
        <taxon>Pucciniomycotina</taxon>
        <taxon>Pucciniomycetes</taxon>
        <taxon>Pucciniales</taxon>
        <taxon>Sphaerophragmiaceae</taxon>
        <taxon>Austropuccinia</taxon>
    </lineage>
</organism>
<dbReference type="PROSITE" id="PS50994">
    <property type="entry name" value="INTEGRASE"/>
    <property type="match status" value="1"/>
</dbReference>
<evidence type="ECO:0000313" key="16">
    <source>
        <dbReference type="EMBL" id="MBW0511675.1"/>
    </source>
</evidence>
<dbReference type="GO" id="GO:0004519">
    <property type="term" value="F:endonuclease activity"/>
    <property type="evidence" value="ECO:0007669"/>
    <property type="project" value="UniProtKB-KW"/>
</dbReference>
<dbReference type="GO" id="GO:0003723">
    <property type="term" value="F:RNA binding"/>
    <property type="evidence" value="ECO:0007669"/>
    <property type="project" value="UniProtKB-KW"/>
</dbReference>
<dbReference type="InterPro" id="IPR057670">
    <property type="entry name" value="SH3_retrovirus"/>
</dbReference>
<dbReference type="GO" id="GO:0032196">
    <property type="term" value="P:transposition"/>
    <property type="evidence" value="ECO:0007669"/>
    <property type="project" value="UniProtKB-KW"/>
</dbReference>
<dbReference type="EMBL" id="AVOT02022325">
    <property type="protein sequence ID" value="MBW0511675.1"/>
    <property type="molecule type" value="Genomic_DNA"/>
</dbReference>
<evidence type="ECO:0000256" key="6">
    <source>
        <dbReference type="ARBA" id="ARBA00022801"/>
    </source>
</evidence>
<dbReference type="GO" id="GO:0006310">
    <property type="term" value="P:DNA recombination"/>
    <property type="evidence" value="ECO:0007669"/>
    <property type="project" value="UniProtKB-KW"/>
</dbReference>
<evidence type="ECO:0000256" key="10">
    <source>
        <dbReference type="ARBA" id="ARBA00022918"/>
    </source>
</evidence>
<keyword evidence="2" id="KW-0548">Nucleotidyltransferase</keyword>
<dbReference type="InterPro" id="IPR039537">
    <property type="entry name" value="Retrotran_Ty1/copia-like"/>
</dbReference>